<keyword evidence="5" id="KW-0325">Glycoprotein</keyword>
<dbReference type="InterPro" id="IPR034163">
    <property type="entry name" value="Aspergillopepsin-like_cat_dom"/>
</dbReference>
<dbReference type="CDD" id="cd06097">
    <property type="entry name" value="Aspergillopepsin_like"/>
    <property type="match status" value="1"/>
</dbReference>
<proteinExistence type="inferred from homology"/>
<dbReference type="Pfam" id="PF00026">
    <property type="entry name" value="Asp"/>
    <property type="match status" value="1"/>
</dbReference>
<dbReference type="FunFam" id="2.40.70.10:FF:000026">
    <property type="entry name" value="Endothiapepsin"/>
    <property type="match status" value="1"/>
</dbReference>
<dbReference type="SUPFAM" id="SSF50630">
    <property type="entry name" value="Acid proteases"/>
    <property type="match status" value="1"/>
</dbReference>
<dbReference type="PANTHER" id="PTHR47966">
    <property type="entry name" value="BETA-SITE APP-CLEAVING ENZYME, ISOFORM A-RELATED"/>
    <property type="match status" value="1"/>
</dbReference>
<keyword evidence="3 8" id="KW-0064">Aspartyl protease</keyword>
<dbReference type="GO" id="GO:0006508">
    <property type="term" value="P:proteolysis"/>
    <property type="evidence" value="ECO:0007669"/>
    <property type="project" value="UniProtKB-KW"/>
</dbReference>
<dbReference type="AlphaFoldDB" id="A0A6A5VQN1"/>
<dbReference type="InterPro" id="IPR033121">
    <property type="entry name" value="PEPTIDASE_A1"/>
</dbReference>
<protein>
    <submittedName>
        <fullName evidence="11">Aspergillopepsin A</fullName>
    </submittedName>
</protein>
<dbReference type="InterPro" id="IPR021109">
    <property type="entry name" value="Peptidase_aspartic_dom_sf"/>
</dbReference>
<keyword evidence="4 8" id="KW-0378">Hydrolase</keyword>
<dbReference type="EMBL" id="ML976656">
    <property type="protein sequence ID" value="KAF1980003.1"/>
    <property type="molecule type" value="Genomic_DNA"/>
</dbReference>
<keyword evidence="9" id="KW-0732">Signal</keyword>
<comment type="function">
    <text evidence="6">Secreted aspartic endopeptidase that allows assimilation of proteinaceous substrates. The scissile peptide bond is attacked by a nucleophilic water molecule activated by two aspartic residues in the active site. Shows a broad primary substrate specificity. Favors hydrophobic residues at the P1 and P1' positions.</text>
</comment>
<dbReference type="PROSITE" id="PS00141">
    <property type="entry name" value="ASP_PROTEASE"/>
    <property type="match status" value="1"/>
</dbReference>
<dbReference type="OrthoDB" id="2747330at2759"/>
<keyword evidence="12" id="KW-1185">Reference proteome</keyword>
<dbReference type="InterPro" id="IPR001969">
    <property type="entry name" value="Aspartic_peptidase_AS"/>
</dbReference>
<dbReference type="Gene3D" id="2.40.70.10">
    <property type="entry name" value="Acid Proteases"/>
    <property type="match status" value="2"/>
</dbReference>
<evidence type="ECO:0000256" key="2">
    <source>
        <dbReference type="ARBA" id="ARBA00022670"/>
    </source>
</evidence>
<keyword evidence="2 8" id="KW-0645">Protease</keyword>
<accession>A0A6A5VQN1</accession>
<gene>
    <name evidence="11" type="ORF">BU23DRAFT_576128</name>
</gene>
<evidence type="ECO:0000313" key="11">
    <source>
        <dbReference type="EMBL" id="KAF1980003.1"/>
    </source>
</evidence>
<dbReference type="PANTHER" id="PTHR47966:SF2">
    <property type="entry name" value="ASPERGILLOPEPSIN-1-RELATED"/>
    <property type="match status" value="1"/>
</dbReference>
<sequence>MWSFASLTAALALTTTVIATPIDHRKGFSVKQVQRKVFAKNGPKTIVKTLRKYGKPVPAHILKAAELGPSDDIFATLAGNGSAPAVPADAYDSLYLSPVTIGSTNPKTVNLDFDTGSGDLWVFSSLQASTQLEGHDYYKVDASKQIPGASWDISYADGSGAAGKVYADKVVVGGVTATSQAVEAATSVSSAFASDTDTDGLLGLSFSDLNTVRPTRQKTFFDNVRDALPSPLFAVTLKYHAAGTYDFGFLDSTKYTGKITYTDVDTSQGWWQFSFSGYTVGTAAEKKTSINGIADTGTTLLYLPTAVVKAYYAKVSGATNSNTYGGYVFSCSTTPPDFSLTLNGVKLRVPGKYINYSPVQTGSSTCFGGIQTNDGLGFSIFGDLFLKSKYVVHEQGETPRIGFADQPGL</sequence>
<evidence type="ECO:0000256" key="8">
    <source>
        <dbReference type="RuleBase" id="RU000454"/>
    </source>
</evidence>
<evidence type="ECO:0000256" key="3">
    <source>
        <dbReference type="ARBA" id="ARBA00022750"/>
    </source>
</evidence>
<dbReference type="PRINTS" id="PR00792">
    <property type="entry name" value="PEPSIN"/>
</dbReference>
<evidence type="ECO:0000259" key="10">
    <source>
        <dbReference type="PROSITE" id="PS51767"/>
    </source>
</evidence>
<dbReference type="PROSITE" id="PS51767">
    <property type="entry name" value="PEPTIDASE_A1"/>
    <property type="match status" value="1"/>
</dbReference>
<name>A0A6A5VQN1_9PLEO</name>
<evidence type="ECO:0000256" key="1">
    <source>
        <dbReference type="ARBA" id="ARBA00007447"/>
    </source>
</evidence>
<dbReference type="FunFam" id="2.40.70.10:FF:000024">
    <property type="entry name" value="Endothiapepsin"/>
    <property type="match status" value="1"/>
</dbReference>
<feature type="signal peptide" evidence="9">
    <location>
        <begin position="1"/>
        <end position="19"/>
    </location>
</feature>
<reference evidence="11" key="1">
    <citation type="journal article" date="2020" name="Stud. Mycol.">
        <title>101 Dothideomycetes genomes: a test case for predicting lifestyles and emergence of pathogens.</title>
        <authorList>
            <person name="Haridas S."/>
            <person name="Albert R."/>
            <person name="Binder M."/>
            <person name="Bloem J."/>
            <person name="Labutti K."/>
            <person name="Salamov A."/>
            <person name="Andreopoulos B."/>
            <person name="Baker S."/>
            <person name="Barry K."/>
            <person name="Bills G."/>
            <person name="Bluhm B."/>
            <person name="Cannon C."/>
            <person name="Castanera R."/>
            <person name="Culley D."/>
            <person name="Daum C."/>
            <person name="Ezra D."/>
            <person name="Gonzalez J."/>
            <person name="Henrissat B."/>
            <person name="Kuo A."/>
            <person name="Liang C."/>
            <person name="Lipzen A."/>
            <person name="Lutzoni F."/>
            <person name="Magnuson J."/>
            <person name="Mondo S."/>
            <person name="Nolan M."/>
            <person name="Ohm R."/>
            <person name="Pangilinan J."/>
            <person name="Park H.-J."/>
            <person name="Ramirez L."/>
            <person name="Alfaro M."/>
            <person name="Sun H."/>
            <person name="Tritt A."/>
            <person name="Yoshinaga Y."/>
            <person name="Zwiers L.-H."/>
            <person name="Turgeon B."/>
            <person name="Goodwin S."/>
            <person name="Spatafora J."/>
            <person name="Crous P."/>
            <person name="Grigoriev I."/>
        </authorList>
    </citation>
    <scope>NUCLEOTIDE SEQUENCE</scope>
    <source>
        <strain evidence="11">CBS 107.79</strain>
    </source>
</reference>
<evidence type="ECO:0000313" key="12">
    <source>
        <dbReference type="Proteomes" id="UP000800036"/>
    </source>
</evidence>
<comment type="similarity">
    <text evidence="1 8">Belongs to the peptidase A1 family.</text>
</comment>
<evidence type="ECO:0000256" key="6">
    <source>
        <dbReference type="ARBA" id="ARBA00055396"/>
    </source>
</evidence>
<evidence type="ECO:0000256" key="9">
    <source>
        <dbReference type="SAM" id="SignalP"/>
    </source>
</evidence>
<dbReference type="InterPro" id="IPR001461">
    <property type="entry name" value="Aspartic_peptidase_A1"/>
</dbReference>
<feature type="active site" evidence="7">
    <location>
        <position position="295"/>
    </location>
</feature>
<feature type="domain" description="Peptidase A1" evidence="10">
    <location>
        <begin position="95"/>
        <end position="404"/>
    </location>
</feature>
<feature type="active site" evidence="7">
    <location>
        <position position="114"/>
    </location>
</feature>
<evidence type="ECO:0000256" key="4">
    <source>
        <dbReference type="ARBA" id="ARBA00022801"/>
    </source>
</evidence>
<feature type="chain" id="PRO_5025526816" evidence="9">
    <location>
        <begin position="20"/>
        <end position="409"/>
    </location>
</feature>
<evidence type="ECO:0000256" key="7">
    <source>
        <dbReference type="PIRSR" id="PIRSR601461-1"/>
    </source>
</evidence>
<dbReference type="GO" id="GO:0004190">
    <property type="term" value="F:aspartic-type endopeptidase activity"/>
    <property type="evidence" value="ECO:0007669"/>
    <property type="project" value="UniProtKB-KW"/>
</dbReference>
<dbReference type="Proteomes" id="UP000800036">
    <property type="component" value="Unassembled WGS sequence"/>
</dbReference>
<evidence type="ECO:0000256" key="5">
    <source>
        <dbReference type="ARBA" id="ARBA00023180"/>
    </source>
</evidence>
<organism evidence="11 12">
    <name type="scientific">Bimuria novae-zelandiae CBS 107.79</name>
    <dbReference type="NCBI Taxonomy" id="1447943"/>
    <lineage>
        <taxon>Eukaryota</taxon>
        <taxon>Fungi</taxon>
        <taxon>Dikarya</taxon>
        <taxon>Ascomycota</taxon>
        <taxon>Pezizomycotina</taxon>
        <taxon>Dothideomycetes</taxon>
        <taxon>Pleosporomycetidae</taxon>
        <taxon>Pleosporales</taxon>
        <taxon>Massarineae</taxon>
        <taxon>Didymosphaeriaceae</taxon>
        <taxon>Bimuria</taxon>
    </lineage>
</organism>